<keyword evidence="1" id="KW-0812">Transmembrane</keyword>
<organism evidence="2">
    <name type="scientific">Favella ehrenbergii</name>
    <dbReference type="NCBI Taxonomy" id="182087"/>
    <lineage>
        <taxon>Eukaryota</taxon>
        <taxon>Sar</taxon>
        <taxon>Alveolata</taxon>
        <taxon>Ciliophora</taxon>
        <taxon>Intramacronucleata</taxon>
        <taxon>Spirotrichea</taxon>
        <taxon>Choreotrichia</taxon>
        <taxon>Tintinnida</taxon>
        <taxon>Xystonellidae</taxon>
        <taxon>Favella</taxon>
    </lineage>
</organism>
<feature type="transmembrane region" description="Helical" evidence="1">
    <location>
        <begin position="42"/>
        <end position="61"/>
    </location>
</feature>
<feature type="transmembrane region" description="Helical" evidence="1">
    <location>
        <begin position="191"/>
        <end position="208"/>
    </location>
</feature>
<keyword evidence="1" id="KW-0472">Membrane</keyword>
<keyword evidence="1" id="KW-1133">Transmembrane helix</keyword>
<name>A0A7S3MNB2_9SPIT</name>
<proteinExistence type="predicted"/>
<protein>
    <submittedName>
        <fullName evidence="2">Uncharacterized protein</fullName>
    </submittedName>
</protein>
<dbReference type="EMBL" id="HBIE01025921">
    <property type="protein sequence ID" value="CAE0313002.1"/>
    <property type="molecule type" value="Transcribed_RNA"/>
</dbReference>
<gene>
    <name evidence="2" type="ORF">FEHR0123_LOCUS7925</name>
</gene>
<reference evidence="2" key="1">
    <citation type="submission" date="2021-01" db="EMBL/GenBank/DDBJ databases">
        <authorList>
            <person name="Corre E."/>
            <person name="Pelletier E."/>
            <person name="Niang G."/>
            <person name="Scheremetjew M."/>
            <person name="Finn R."/>
            <person name="Kale V."/>
            <person name="Holt S."/>
            <person name="Cochrane G."/>
            <person name="Meng A."/>
            <person name="Brown T."/>
            <person name="Cohen L."/>
        </authorList>
    </citation>
    <scope>NUCLEOTIDE SEQUENCE</scope>
    <source>
        <strain evidence="2">Fehren 1</strain>
    </source>
</reference>
<sequence>MVHDVDFLRLLDRARSGSGGRRNHDDFLAAAMLKPRLHFVGLTRLILALNLIVLHFTVYRLRLLLHLGRLLRFFLRLSSDRLGILLLDDAILDNRGSLSSLLGRLVLFLHFGCRWFLHLDRLGLRLFQVLRLSRNSARLLKVFAFSRLFTLYWLFIGLLRLFLGLSCLLGTTFRGGGLWDHRLTTLVKVEFGSFFGFLGAQLGLLGGLSSGLGGLFGVLGLSSGILSSVLGRLESLGFFHLLHSLVQS</sequence>
<evidence type="ECO:0000313" key="2">
    <source>
        <dbReference type="EMBL" id="CAE0313002.1"/>
    </source>
</evidence>
<feature type="transmembrane region" description="Helical" evidence="1">
    <location>
        <begin position="161"/>
        <end position="179"/>
    </location>
</feature>
<accession>A0A7S3MNB2</accession>
<dbReference type="AlphaFoldDB" id="A0A7S3MNB2"/>
<evidence type="ECO:0000256" key="1">
    <source>
        <dbReference type="SAM" id="Phobius"/>
    </source>
</evidence>